<evidence type="ECO:0000259" key="1">
    <source>
        <dbReference type="Pfam" id="PF03959"/>
    </source>
</evidence>
<comment type="caution">
    <text evidence="2">The sequence shown here is derived from an EMBL/GenBank/DDBJ whole genome shotgun (WGS) entry which is preliminary data.</text>
</comment>
<evidence type="ECO:0000313" key="2">
    <source>
        <dbReference type="EMBL" id="MBC3883697.1"/>
    </source>
</evidence>
<evidence type="ECO:0000313" key="3">
    <source>
        <dbReference type="Proteomes" id="UP000613113"/>
    </source>
</evidence>
<dbReference type="RefSeq" id="WP_186861375.1">
    <property type="nucleotide sequence ID" value="NZ_JACOGC010000001.1"/>
</dbReference>
<keyword evidence="3" id="KW-1185">Reference proteome</keyword>
<dbReference type="Proteomes" id="UP000613113">
    <property type="component" value="Unassembled WGS sequence"/>
</dbReference>
<dbReference type="InterPro" id="IPR053145">
    <property type="entry name" value="AB_hydrolase_Est10"/>
</dbReference>
<dbReference type="PANTHER" id="PTHR43265">
    <property type="entry name" value="ESTERASE ESTD"/>
    <property type="match status" value="1"/>
</dbReference>
<proteinExistence type="predicted"/>
<organism evidence="2 3">
    <name type="scientific">Undibacterium griseum</name>
    <dbReference type="NCBI Taxonomy" id="2762295"/>
    <lineage>
        <taxon>Bacteria</taxon>
        <taxon>Pseudomonadati</taxon>
        <taxon>Pseudomonadota</taxon>
        <taxon>Betaproteobacteria</taxon>
        <taxon>Burkholderiales</taxon>
        <taxon>Oxalobacteraceae</taxon>
        <taxon>Undibacterium</taxon>
    </lineage>
</organism>
<gene>
    <name evidence="2" type="ORF">H8K27_00990</name>
</gene>
<dbReference type="GO" id="GO:0016787">
    <property type="term" value="F:hydrolase activity"/>
    <property type="evidence" value="ECO:0007669"/>
    <property type="project" value="UniProtKB-KW"/>
</dbReference>
<keyword evidence="2" id="KW-0378">Hydrolase</keyword>
<dbReference type="EMBL" id="JACOGC010000001">
    <property type="protein sequence ID" value="MBC3883697.1"/>
    <property type="molecule type" value="Genomic_DNA"/>
</dbReference>
<reference evidence="2 3" key="1">
    <citation type="submission" date="2020-08" db="EMBL/GenBank/DDBJ databases">
        <title>Novel species isolated from subtropical streams in China.</title>
        <authorList>
            <person name="Lu H."/>
        </authorList>
    </citation>
    <scope>NUCLEOTIDE SEQUENCE [LARGE SCALE GENOMIC DNA]</scope>
    <source>
        <strain evidence="2 3">FT31W</strain>
    </source>
</reference>
<dbReference type="InterPro" id="IPR005645">
    <property type="entry name" value="FSH-like_dom"/>
</dbReference>
<dbReference type="InterPro" id="IPR029058">
    <property type="entry name" value="AB_hydrolase_fold"/>
</dbReference>
<dbReference type="Pfam" id="PF03959">
    <property type="entry name" value="FSH1"/>
    <property type="match status" value="1"/>
</dbReference>
<accession>A0ABR6YII7</accession>
<feature type="domain" description="Serine hydrolase" evidence="1">
    <location>
        <begin position="136"/>
        <end position="271"/>
    </location>
</feature>
<dbReference type="Gene3D" id="3.40.50.1820">
    <property type="entry name" value="alpha/beta hydrolase"/>
    <property type="match status" value="1"/>
</dbReference>
<protein>
    <submittedName>
        <fullName evidence="2">Dienelactone hydrolase family protein</fullName>
    </submittedName>
</protein>
<dbReference type="SUPFAM" id="SSF53474">
    <property type="entry name" value="alpha/beta-Hydrolases"/>
    <property type="match status" value="1"/>
</dbReference>
<name>A0ABR6YII7_9BURK</name>
<sequence>MNKIVLQFLFFVGSILVTGAALAERTLVEAEIQIDGLQRRYYHLQDVTLDEKPTPILLISGSGCRDFGHRIPGFFERYPAPVNVYFLEKIGINKGDDGEHCSEIYNYADYLERRVSDTLTFIKTEPYLKSLEQHSLAILGFSEGGVVAPIVASQSEKIGWLSTGGSGGLSQSDEFLIFSARKVEPYASLYSRKQLREIYDAIKADPNNLTKEFFGHPYRYWSSHLFYDPLPTYAQLNIPIVAAMGEQDESVPIESGRKLREYFASHPDKNFTYIEYQGAGHALQAPDRNHLLDYIAGLAQWFKGKPFQKANGAVAN</sequence>
<dbReference type="PANTHER" id="PTHR43265:SF1">
    <property type="entry name" value="ESTERASE ESTD"/>
    <property type="match status" value="1"/>
</dbReference>